<gene>
    <name evidence="2" type="ORF">Nkreftii_002688</name>
</gene>
<evidence type="ECO:0000256" key="1">
    <source>
        <dbReference type="PROSITE-ProRule" id="PRU00339"/>
    </source>
</evidence>
<reference evidence="2 3" key="1">
    <citation type="journal article" date="2020" name="ISME J.">
        <title>Enrichment and physiological characterization of a novel comammox Nitrospira indicates ammonium inhibition of complete nitrification.</title>
        <authorList>
            <person name="Sakoula D."/>
            <person name="Koch H."/>
            <person name="Frank J."/>
            <person name="Jetten M.S.M."/>
            <person name="van Kessel M.A.H.J."/>
            <person name="Lucker S."/>
        </authorList>
    </citation>
    <scope>NUCLEOTIDE SEQUENCE [LARGE SCALE GENOMIC DNA]</scope>
    <source>
        <strain evidence="2">Comreactor17</strain>
    </source>
</reference>
<dbReference type="SMART" id="SM00028">
    <property type="entry name" value="TPR"/>
    <property type="match status" value="7"/>
</dbReference>
<evidence type="ECO:0008006" key="4">
    <source>
        <dbReference type="Google" id="ProtNLM"/>
    </source>
</evidence>
<name>A0A7S8FFM4_9BACT</name>
<dbReference type="PANTHER" id="PTHR12558">
    <property type="entry name" value="CELL DIVISION CYCLE 16,23,27"/>
    <property type="match status" value="1"/>
</dbReference>
<dbReference type="Gene3D" id="1.25.40.10">
    <property type="entry name" value="Tetratricopeptide repeat domain"/>
    <property type="match status" value="5"/>
</dbReference>
<dbReference type="PANTHER" id="PTHR12558:SF13">
    <property type="entry name" value="CELL DIVISION CYCLE PROTEIN 27 HOMOLOG"/>
    <property type="match status" value="1"/>
</dbReference>
<organism evidence="2 3">
    <name type="scientific">Candidatus Nitrospira kreftii</name>
    <dbReference type="NCBI Taxonomy" id="2652173"/>
    <lineage>
        <taxon>Bacteria</taxon>
        <taxon>Pseudomonadati</taxon>
        <taxon>Nitrospirota</taxon>
        <taxon>Nitrospiria</taxon>
        <taxon>Nitrospirales</taxon>
        <taxon>Nitrospiraceae</taxon>
        <taxon>Nitrospira</taxon>
    </lineage>
</organism>
<dbReference type="PROSITE" id="PS50005">
    <property type="entry name" value="TPR"/>
    <property type="match status" value="1"/>
</dbReference>
<keyword evidence="1" id="KW-0802">TPR repeat</keyword>
<dbReference type="SUPFAM" id="SSF48452">
    <property type="entry name" value="TPR-like"/>
    <property type="match status" value="3"/>
</dbReference>
<proteinExistence type="predicted"/>
<dbReference type="InterPro" id="IPR011990">
    <property type="entry name" value="TPR-like_helical_dom_sf"/>
</dbReference>
<dbReference type="InterPro" id="IPR019734">
    <property type="entry name" value="TPR_rpt"/>
</dbReference>
<evidence type="ECO:0000313" key="3">
    <source>
        <dbReference type="Proteomes" id="UP000593737"/>
    </source>
</evidence>
<accession>A0A7S8FFM4</accession>
<dbReference type="Proteomes" id="UP000593737">
    <property type="component" value="Chromosome"/>
</dbReference>
<feature type="repeat" description="TPR" evidence="1">
    <location>
        <begin position="618"/>
        <end position="651"/>
    </location>
</feature>
<dbReference type="EMBL" id="CP047423">
    <property type="protein sequence ID" value="QPD04914.1"/>
    <property type="molecule type" value="Genomic_DNA"/>
</dbReference>
<protein>
    <recommendedName>
        <fullName evidence="4">Tetratricopeptide repeat protein</fullName>
    </recommendedName>
</protein>
<dbReference type="AlphaFoldDB" id="A0A7S8FFM4"/>
<sequence length="712" mass="81039">MVLWMAFLPPAIAESTPQSSINRASVPLPQRKPAVQDPAFLERLVQPLPDDGPRPEGRSAGIDALAWQEGQSAYKKNAWVEAQRFFGKIVKDHPESSLVPSAKAFLVEVSLRDESSGRNRPEAIQEYKKLLRDHPQSANARRAEWRIADLYFEQGWYQEAQAFYEQAMAHSVHLPFDGNRALLGLGHTFMATGKWRDAEHAFANVRKRGENEQLIQSATLGLAHALFRQNRFLDAQAFYDLSYRRWPELLRGDPLALQRYAITEVQLHHDASARELMLLFYNLYPRHGYAPRALLHVAENLRSADQRPRAEFIYALIPLLYPQSELDSTVKLRLARLLTENNLSAEGKILSPTVGAMIRNVPAPIQTDASYRTLMEDIAIREGDNPTGSEALFYLAQEYERTSDLHRALRTYKEVTFRVAKGGESWAMKASERLAAILIPWIEAAIASHDDWTVVSLFHRHGAMAEQWYVRSPMLLEIAESHRRLGFTTEAVRLLQQVIKVQKDSALVEPALVGLGKNYLDQRDAEAARKVLERYRFQFPIGRYEGEVLQLLINAMRQQRDLQGLLHLCRTWLLRHPVHPERPVMYLQLAKTLEELEKLDESALAFDEAFKSGATQSAGILLSYADILSRLNRHERAIAAYQSVLEKKPNARQSEWAYLQTAKHWTALKQYDRATVALAELDVAADQLVNRIAASLKNSLQTVRQSRHSEGL</sequence>
<dbReference type="Pfam" id="PF13181">
    <property type="entry name" value="TPR_8"/>
    <property type="match status" value="1"/>
</dbReference>
<evidence type="ECO:0000313" key="2">
    <source>
        <dbReference type="EMBL" id="QPD04914.1"/>
    </source>
</evidence>
<dbReference type="KEGG" id="nkf:Nkreftii_002688"/>
<dbReference type="Pfam" id="PF13432">
    <property type="entry name" value="TPR_16"/>
    <property type="match status" value="3"/>
</dbReference>